<feature type="transmembrane region" description="Helical" evidence="7">
    <location>
        <begin position="59"/>
        <end position="78"/>
    </location>
</feature>
<feature type="transmembrane region" description="Helical" evidence="7">
    <location>
        <begin position="324"/>
        <end position="342"/>
    </location>
</feature>
<dbReference type="PRINTS" id="PR01036">
    <property type="entry name" value="TCRTETB"/>
</dbReference>
<dbReference type="Gene3D" id="1.20.1720.10">
    <property type="entry name" value="Multidrug resistance protein D"/>
    <property type="match status" value="1"/>
</dbReference>
<keyword evidence="4 7" id="KW-0812">Transmembrane</keyword>
<dbReference type="SUPFAM" id="SSF103473">
    <property type="entry name" value="MFS general substrate transporter"/>
    <property type="match status" value="1"/>
</dbReference>
<feature type="transmembrane region" description="Helical" evidence="7">
    <location>
        <begin position="383"/>
        <end position="403"/>
    </location>
</feature>
<dbReference type="NCBIfam" id="TIGR00711">
    <property type="entry name" value="efflux_EmrB"/>
    <property type="match status" value="1"/>
</dbReference>
<evidence type="ECO:0000256" key="3">
    <source>
        <dbReference type="ARBA" id="ARBA00022475"/>
    </source>
</evidence>
<keyword evidence="2" id="KW-0813">Transport</keyword>
<protein>
    <recommendedName>
        <fullName evidence="8">Major facilitator superfamily (MFS) profile domain-containing protein</fullName>
    </recommendedName>
</protein>
<dbReference type="InterPro" id="IPR004638">
    <property type="entry name" value="EmrB-like"/>
</dbReference>
<dbReference type="InterPro" id="IPR036259">
    <property type="entry name" value="MFS_trans_sf"/>
</dbReference>
<dbReference type="Gene3D" id="1.20.1250.20">
    <property type="entry name" value="MFS general substrate transporter like domains"/>
    <property type="match status" value="1"/>
</dbReference>
<feature type="domain" description="Major facilitator superfamily (MFS) profile" evidence="8">
    <location>
        <begin position="24"/>
        <end position="476"/>
    </location>
</feature>
<dbReference type="GO" id="GO:0022857">
    <property type="term" value="F:transmembrane transporter activity"/>
    <property type="evidence" value="ECO:0007669"/>
    <property type="project" value="InterPro"/>
</dbReference>
<accession>A0A136PZD7</accession>
<name>A0A136PZD7_9ACTN</name>
<evidence type="ECO:0000259" key="8">
    <source>
        <dbReference type="PROSITE" id="PS50850"/>
    </source>
</evidence>
<dbReference type="RefSeq" id="WP_067359394.1">
    <property type="nucleotide sequence ID" value="NZ_JBIUBN010000003.1"/>
</dbReference>
<sequence length="569" mass="59134">MALTLDQPDTGTAAGRPDRRTLLGLAVVLLATFMDLLDATIIGVALPRIQRDLFAGNSALQWIVAGYVLAFAVLLVVGGRLGDMYGRKTVFLAGVTGFTLASAACGLATTAQTLIAARVVQGVAAAIMIPQVLSIIRVWLPPAQRPAAYMLYGAVTSLATVLGPLAGGILVDADLFGLGWRMIFFINVPVGVLTIVAAALLLPESRDEHPLRPDVVGVLLLTGALLLLLYPLVQGHETGWPTSGFLVMAASVVAFGAFVAHERARKARGRSPLVDLALFRQRAFTGGLFLAFLLFSQVSSFFFVFVIFLQTGLGHTPLRAGLTLLWWSVGVVVAGAVAVRFAPLLGRRLLTIGAALTATGMAGMSLTLHLTGPAVSGWVVGPAMVVTALGVGAITPVLMDTVIAGVPAREAGAASGIINTMMQVGAAVGIAVVGAVFFSVLSAGAADRARPLEPALRSGVAGTELVATADQAEVTRLLHRCAQEQVDTRNSFLPPPACLDVFDRPDLVPAGTAVRVLDQVAGSVAEARAETFADAVTVAVWYQVLASLLCVPLIRLLPARPTSGGVPTR</sequence>
<keyword evidence="3" id="KW-1003">Cell membrane</keyword>
<dbReference type="InterPro" id="IPR020846">
    <property type="entry name" value="MFS_dom"/>
</dbReference>
<dbReference type="InterPro" id="IPR011701">
    <property type="entry name" value="MFS"/>
</dbReference>
<dbReference type="PROSITE" id="PS50850">
    <property type="entry name" value="MFS"/>
    <property type="match status" value="1"/>
</dbReference>
<feature type="transmembrane region" description="Helical" evidence="7">
    <location>
        <begin position="288"/>
        <end position="309"/>
    </location>
</feature>
<evidence type="ECO:0000256" key="1">
    <source>
        <dbReference type="ARBA" id="ARBA00004651"/>
    </source>
</evidence>
<feature type="transmembrane region" description="Helical" evidence="7">
    <location>
        <begin position="21"/>
        <end position="47"/>
    </location>
</feature>
<feature type="transmembrane region" description="Helical" evidence="7">
    <location>
        <begin position="115"/>
        <end position="140"/>
    </location>
</feature>
<feature type="transmembrane region" description="Helical" evidence="7">
    <location>
        <begin position="424"/>
        <end position="446"/>
    </location>
</feature>
<reference evidence="9 10" key="1">
    <citation type="submission" date="2016-01" db="EMBL/GenBank/DDBJ databases">
        <title>Whole genome sequence and analysis of Micromonospora rosaria DSM 803, which can produce antibacterial substance rosamicin.</title>
        <authorList>
            <person name="Yang H."/>
            <person name="He X."/>
            <person name="Zhu D."/>
        </authorList>
    </citation>
    <scope>NUCLEOTIDE SEQUENCE [LARGE SCALE GENOMIC DNA]</scope>
    <source>
        <strain evidence="9 10">DSM 803</strain>
    </source>
</reference>
<comment type="caution">
    <text evidence="9">The sequence shown here is derived from an EMBL/GenBank/DDBJ whole genome shotgun (WGS) entry which is preliminary data.</text>
</comment>
<dbReference type="PANTHER" id="PTHR42718">
    <property type="entry name" value="MAJOR FACILITATOR SUPERFAMILY MULTIDRUG TRANSPORTER MFSC"/>
    <property type="match status" value="1"/>
</dbReference>
<keyword evidence="10" id="KW-1185">Reference proteome</keyword>
<comment type="subcellular location">
    <subcellularLocation>
        <location evidence="1">Cell membrane</location>
        <topology evidence="1">Multi-pass membrane protein</topology>
    </subcellularLocation>
</comment>
<evidence type="ECO:0000313" key="9">
    <source>
        <dbReference type="EMBL" id="KXK63808.1"/>
    </source>
</evidence>
<dbReference type="AlphaFoldDB" id="A0A136PZD7"/>
<evidence type="ECO:0000256" key="5">
    <source>
        <dbReference type="ARBA" id="ARBA00022989"/>
    </source>
</evidence>
<dbReference type="OrthoDB" id="783189at2"/>
<feature type="transmembrane region" description="Helical" evidence="7">
    <location>
        <begin position="90"/>
        <end position="109"/>
    </location>
</feature>
<feature type="transmembrane region" description="Helical" evidence="7">
    <location>
        <begin position="182"/>
        <end position="203"/>
    </location>
</feature>
<dbReference type="PANTHER" id="PTHR42718:SF39">
    <property type="entry name" value="ACTINORHODIN TRANSPORTER-RELATED"/>
    <property type="match status" value="1"/>
</dbReference>
<evidence type="ECO:0000313" key="10">
    <source>
        <dbReference type="Proteomes" id="UP000070620"/>
    </source>
</evidence>
<proteinExistence type="predicted"/>
<gene>
    <name evidence="9" type="ORF">AWW66_01100</name>
</gene>
<dbReference type="EMBL" id="LRQV01000002">
    <property type="protein sequence ID" value="KXK63808.1"/>
    <property type="molecule type" value="Genomic_DNA"/>
</dbReference>
<feature type="transmembrane region" description="Helical" evidence="7">
    <location>
        <begin position="147"/>
        <end position="170"/>
    </location>
</feature>
<feature type="transmembrane region" description="Helical" evidence="7">
    <location>
        <begin position="215"/>
        <end position="233"/>
    </location>
</feature>
<organism evidence="9 10">
    <name type="scientific">Micromonospora rosaria</name>
    <dbReference type="NCBI Taxonomy" id="47874"/>
    <lineage>
        <taxon>Bacteria</taxon>
        <taxon>Bacillati</taxon>
        <taxon>Actinomycetota</taxon>
        <taxon>Actinomycetes</taxon>
        <taxon>Micromonosporales</taxon>
        <taxon>Micromonosporaceae</taxon>
        <taxon>Micromonospora</taxon>
    </lineage>
</organism>
<feature type="transmembrane region" description="Helical" evidence="7">
    <location>
        <begin position="349"/>
        <end position="371"/>
    </location>
</feature>
<evidence type="ECO:0000256" key="2">
    <source>
        <dbReference type="ARBA" id="ARBA00022448"/>
    </source>
</evidence>
<keyword evidence="5 7" id="KW-1133">Transmembrane helix</keyword>
<dbReference type="Pfam" id="PF07690">
    <property type="entry name" value="MFS_1"/>
    <property type="match status" value="1"/>
</dbReference>
<dbReference type="Proteomes" id="UP000070620">
    <property type="component" value="Unassembled WGS sequence"/>
</dbReference>
<dbReference type="CDD" id="cd17321">
    <property type="entry name" value="MFS_MMR_MDR_like"/>
    <property type="match status" value="1"/>
</dbReference>
<feature type="transmembrane region" description="Helical" evidence="7">
    <location>
        <begin position="239"/>
        <end position="260"/>
    </location>
</feature>
<keyword evidence="6 7" id="KW-0472">Membrane</keyword>
<dbReference type="GO" id="GO:0005886">
    <property type="term" value="C:plasma membrane"/>
    <property type="evidence" value="ECO:0007669"/>
    <property type="project" value="UniProtKB-SubCell"/>
</dbReference>
<evidence type="ECO:0000256" key="7">
    <source>
        <dbReference type="SAM" id="Phobius"/>
    </source>
</evidence>
<evidence type="ECO:0000256" key="6">
    <source>
        <dbReference type="ARBA" id="ARBA00023136"/>
    </source>
</evidence>
<evidence type="ECO:0000256" key="4">
    <source>
        <dbReference type="ARBA" id="ARBA00022692"/>
    </source>
</evidence>